<name>A0A7W7PCT3_9MICC</name>
<dbReference type="SUPFAM" id="SSF117987">
    <property type="entry name" value="CRISPR-associated protein"/>
    <property type="match status" value="2"/>
</dbReference>
<dbReference type="Gene3D" id="3.30.70.1200">
    <property type="entry name" value="Crispr-associated protein, domain 1"/>
    <property type="match status" value="1"/>
</dbReference>
<dbReference type="InterPro" id="IPR010179">
    <property type="entry name" value="CRISPR-assoc_prot_Cse3"/>
</dbReference>
<proteinExistence type="predicted"/>
<reference evidence="1 2" key="1">
    <citation type="submission" date="2020-08" db="EMBL/GenBank/DDBJ databases">
        <title>Sequencing the genomes of 1000 actinobacteria strains.</title>
        <authorList>
            <person name="Klenk H.-P."/>
        </authorList>
    </citation>
    <scope>NUCLEOTIDE SEQUENCE [LARGE SCALE GENOMIC DNA]</scope>
    <source>
        <strain evidence="1 2">DSM 19079</strain>
    </source>
</reference>
<keyword evidence="2" id="KW-1185">Reference proteome</keyword>
<dbReference type="Proteomes" id="UP000560081">
    <property type="component" value="Unassembled WGS sequence"/>
</dbReference>
<dbReference type="RefSeq" id="WP_184231873.1">
    <property type="nucleotide sequence ID" value="NZ_BMLA01000007.1"/>
</dbReference>
<accession>A0A7W7PCT3</accession>
<dbReference type="NCBIfam" id="TIGR01907">
    <property type="entry name" value="casE_Cse3"/>
    <property type="match status" value="1"/>
</dbReference>
<evidence type="ECO:0000313" key="2">
    <source>
        <dbReference type="Proteomes" id="UP000560081"/>
    </source>
</evidence>
<dbReference type="EMBL" id="JACHMC010000001">
    <property type="protein sequence ID" value="MBB4883940.1"/>
    <property type="molecule type" value="Genomic_DNA"/>
</dbReference>
<protein>
    <submittedName>
        <fullName evidence="1">CRISPR system Cascade subunit CasE</fullName>
    </submittedName>
</protein>
<dbReference type="Pfam" id="PF08798">
    <property type="entry name" value="CRISPR_assoc"/>
    <property type="match status" value="1"/>
</dbReference>
<dbReference type="CDD" id="cd09727">
    <property type="entry name" value="Cas6_I-E"/>
    <property type="match status" value="1"/>
</dbReference>
<organism evidence="1 2">
    <name type="scientific">Micrococcus flavus</name>
    <dbReference type="NCBI Taxonomy" id="384602"/>
    <lineage>
        <taxon>Bacteria</taxon>
        <taxon>Bacillati</taxon>
        <taxon>Actinomycetota</taxon>
        <taxon>Actinomycetes</taxon>
        <taxon>Micrococcales</taxon>
        <taxon>Micrococcaceae</taxon>
        <taxon>Micrococcus</taxon>
    </lineage>
</organism>
<comment type="caution">
    <text evidence="1">The sequence shown here is derived from an EMBL/GenBank/DDBJ whole genome shotgun (WGS) entry which is preliminary data.</text>
</comment>
<dbReference type="SMART" id="SM01101">
    <property type="entry name" value="CRISPR_assoc"/>
    <property type="match status" value="1"/>
</dbReference>
<dbReference type="AlphaFoldDB" id="A0A7W7PCT3"/>
<sequence>MTVLARMSLNAATRGGRRLLGDRQAMHAAVMSAFSPGAHDAMAGRVLWRVDHEAHRHTLYAVSPVEPDLTHVVEQAGWAGESWDAADYDPFLSRLVTGQRWAFRLAANPVKAKAQPDGRRSKVLPHVTPAQQVAWLQERAAGWGFSVPAAGESDGPGAVTVTHRADERFGRGQNGAGRRRSRVTLRVVQFDGVLDVADASLLRQALTGGMGRAKGYGCGLMTLRPIAR</sequence>
<gene>
    <name evidence="1" type="ORF">BJ976_002291</name>
</gene>
<dbReference type="Gene3D" id="3.30.70.1210">
    <property type="entry name" value="Crispr-associated protein, domain 2"/>
    <property type="match status" value="1"/>
</dbReference>
<evidence type="ECO:0000313" key="1">
    <source>
        <dbReference type="EMBL" id="MBB4883940.1"/>
    </source>
</evidence>